<dbReference type="Pfam" id="PF13439">
    <property type="entry name" value="Glyco_transf_4"/>
    <property type="match status" value="1"/>
</dbReference>
<feature type="domain" description="Glycosyl transferase family 1" evidence="1">
    <location>
        <begin position="185"/>
        <end position="341"/>
    </location>
</feature>
<dbReference type="AlphaFoldDB" id="A0A7C4EUB4"/>
<dbReference type="EMBL" id="DTGT01000148">
    <property type="protein sequence ID" value="HGH60574.1"/>
    <property type="molecule type" value="Genomic_DNA"/>
</dbReference>
<dbReference type="InterPro" id="IPR028098">
    <property type="entry name" value="Glyco_trans_4-like_N"/>
</dbReference>
<accession>A0A7C4EUB4</accession>
<dbReference type="Gene3D" id="3.40.50.2000">
    <property type="entry name" value="Glycogen Phosphorylase B"/>
    <property type="match status" value="2"/>
</dbReference>
<name>A0A7C4EUB4_9BACT</name>
<gene>
    <name evidence="3" type="ORF">ENV54_04665</name>
</gene>
<reference evidence="3" key="1">
    <citation type="journal article" date="2020" name="mSystems">
        <title>Genome- and Community-Level Interaction Insights into Carbon Utilization and Element Cycling Functions of Hydrothermarchaeota in Hydrothermal Sediment.</title>
        <authorList>
            <person name="Zhou Z."/>
            <person name="Liu Y."/>
            <person name="Xu W."/>
            <person name="Pan J."/>
            <person name="Luo Z.H."/>
            <person name="Li M."/>
        </authorList>
    </citation>
    <scope>NUCLEOTIDE SEQUENCE [LARGE SCALE GENOMIC DNA]</scope>
    <source>
        <strain evidence="3">SpSt-769</strain>
    </source>
</reference>
<feature type="domain" description="Glycosyltransferase subfamily 4-like N-terminal" evidence="2">
    <location>
        <begin position="26"/>
        <end position="176"/>
    </location>
</feature>
<evidence type="ECO:0000259" key="2">
    <source>
        <dbReference type="Pfam" id="PF13439"/>
    </source>
</evidence>
<dbReference type="CDD" id="cd03801">
    <property type="entry name" value="GT4_PimA-like"/>
    <property type="match status" value="1"/>
</dbReference>
<sequence>MAGAEIHAGMLKKPLRTVLLLQDLEFGGTQRYATHLVEHLDKELFDLEVWVLRRGEDMLPLAKVPPGKVRYFCQDSWVTPAALGKLFVALQRTPPDVIYTLTVVPNIWGRFFSYLVGVPVIVSSWRSRKQQQFESLLWRMSNRIICNSEAIRQFLLKRHAVDPSRAVVIPNGVDTDFFTPDQRQKAPVPTVLYLGRMAKIKDPMNALAAFHLLSSKMPDARMIMMGNGGLRASLEEYVRAHHLSERVEIRRGSTDVRPMLRKSWLLVVSSISEGLPNVILEAMACGLPVAATAVGGNPEAVRAGITGLLVPPKDPQSMADAMHAILSDHKLRDAMGAEARRIAVEDYSITTITALTQKVLLEAACDAVVRKKRAELVAFRG</sequence>
<protein>
    <submittedName>
        <fullName evidence="3">Glycosyltransferase family 1 protein</fullName>
    </submittedName>
</protein>
<organism evidence="3">
    <name type="scientific">Desulfomonile tiedjei</name>
    <dbReference type="NCBI Taxonomy" id="2358"/>
    <lineage>
        <taxon>Bacteria</taxon>
        <taxon>Pseudomonadati</taxon>
        <taxon>Thermodesulfobacteriota</taxon>
        <taxon>Desulfomonilia</taxon>
        <taxon>Desulfomonilales</taxon>
        <taxon>Desulfomonilaceae</taxon>
        <taxon>Desulfomonile</taxon>
    </lineage>
</organism>
<proteinExistence type="predicted"/>
<dbReference type="PANTHER" id="PTHR12526">
    <property type="entry name" value="GLYCOSYLTRANSFERASE"/>
    <property type="match status" value="1"/>
</dbReference>
<evidence type="ECO:0000259" key="1">
    <source>
        <dbReference type="Pfam" id="PF00534"/>
    </source>
</evidence>
<comment type="caution">
    <text evidence="3">The sequence shown here is derived from an EMBL/GenBank/DDBJ whole genome shotgun (WGS) entry which is preliminary data.</text>
</comment>
<dbReference type="SUPFAM" id="SSF53756">
    <property type="entry name" value="UDP-Glycosyltransferase/glycogen phosphorylase"/>
    <property type="match status" value="1"/>
</dbReference>
<dbReference type="GO" id="GO:0016757">
    <property type="term" value="F:glycosyltransferase activity"/>
    <property type="evidence" value="ECO:0007669"/>
    <property type="project" value="InterPro"/>
</dbReference>
<dbReference type="Pfam" id="PF00534">
    <property type="entry name" value="Glycos_transf_1"/>
    <property type="match status" value="1"/>
</dbReference>
<dbReference type="InterPro" id="IPR001296">
    <property type="entry name" value="Glyco_trans_1"/>
</dbReference>
<dbReference type="PANTHER" id="PTHR12526:SF636">
    <property type="entry name" value="BLL3647 PROTEIN"/>
    <property type="match status" value="1"/>
</dbReference>
<evidence type="ECO:0000313" key="3">
    <source>
        <dbReference type="EMBL" id="HGH60574.1"/>
    </source>
</evidence>
<keyword evidence="3" id="KW-0808">Transferase</keyword>